<proteinExistence type="predicted"/>
<name>A0ABS4GMR2_9BACL</name>
<accession>A0ABS4GMR2</accession>
<gene>
    <name evidence="1" type="ORF">J2Z37_001147</name>
</gene>
<organism evidence="1 2">
    <name type="scientific">Ammoniphilus resinae</name>
    <dbReference type="NCBI Taxonomy" id="861532"/>
    <lineage>
        <taxon>Bacteria</taxon>
        <taxon>Bacillati</taxon>
        <taxon>Bacillota</taxon>
        <taxon>Bacilli</taxon>
        <taxon>Bacillales</taxon>
        <taxon>Paenibacillaceae</taxon>
        <taxon>Aneurinibacillus group</taxon>
        <taxon>Ammoniphilus</taxon>
    </lineage>
</organism>
<dbReference type="EMBL" id="JAGGKT010000002">
    <property type="protein sequence ID" value="MBP1931150.1"/>
    <property type="molecule type" value="Genomic_DNA"/>
</dbReference>
<evidence type="ECO:0000313" key="1">
    <source>
        <dbReference type="EMBL" id="MBP1931150.1"/>
    </source>
</evidence>
<dbReference type="RefSeq" id="WP_209809235.1">
    <property type="nucleotide sequence ID" value="NZ_JAGGKT010000002.1"/>
</dbReference>
<sequence length="58" mass="6780">MIESTYHPRDRFVLIPYKESQFVVYDSLLEQPIGQPHASIHLGLDMATHLNRNSPMER</sequence>
<reference evidence="1 2" key="1">
    <citation type="submission" date="2021-03" db="EMBL/GenBank/DDBJ databases">
        <title>Genomic Encyclopedia of Type Strains, Phase IV (KMG-IV): sequencing the most valuable type-strain genomes for metagenomic binning, comparative biology and taxonomic classification.</title>
        <authorList>
            <person name="Goeker M."/>
        </authorList>
    </citation>
    <scope>NUCLEOTIDE SEQUENCE [LARGE SCALE GENOMIC DNA]</scope>
    <source>
        <strain evidence="1 2">DSM 24738</strain>
    </source>
</reference>
<evidence type="ECO:0000313" key="2">
    <source>
        <dbReference type="Proteomes" id="UP001519343"/>
    </source>
</evidence>
<comment type="caution">
    <text evidence="1">The sequence shown here is derived from an EMBL/GenBank/DDBJ whole genome shotgun (WGS) entry which is preliminary data.</text>
</comment>
<dbReference type="Proteomes" id="UP001519343">
    <property type="component" value="Unassembled WGS sequence"/>
</dbReference>
<protein>
    <submittedName>
        <fullName evidence="1">Uncharacterized protein</fullName>
    </submittedName>
</protein>
<keyword evidence="2" id="KW-1185">Reference proteome</keyword>